<evidence type="ECO:0000313" key="9">
    <source>
        <dbReference type="Proteomes" id="UP001558713"/>
    </source>
</evidence>
<dbReference type="GO" id="GO:0003677">
    <property type="term" value="F:DNA binding"/>
    <property type="evidence" value="ECO:0007669"/>
    <property type="project" value="UniProtKB-KW"/>
</dbReference>
<evidence type="ECO:0000256" key="3">
    <source>
        <dbReference type="ARBA" id="ARBA00023125"/>
    </source>
</evidence>
<protein>
    <submittedName>
        <fullName evidence="8">B3 domain-containing protein</fullName>
    </submittedName>
</protein>
<dbReference type="Gene3D" id="2.40.330.10">
    <property type="entry name" value="DNA-binding pseudobarrel domain"/>
    <property type="match status" value="1"/>
</dbReference>
<dbReference type="InterPro" id="IPR015300">
    <property type="entry name" value="DNA-bd_pseudobarrel_sf"/>
</dbReference>
<name>A0ABD1BKW7_CARAN</name>
<comment type="caution">
    <text evidence="8">The sequence shown here is derived from an EMBL/GenBank/DDBJ whole genome shotgun (WGS) entry which is preliminary data.</text>
</comment>
<dbReference type="AlphaFoldDB" id="A0ABD1BKW7"/>
<dbReference type="SMART" id="SM01019">
    <property type="entry name" value="B3"/>
    <property type="match status" value="1"/>
</dbReference>
<organism evidence="8 9">
    <name type="scientific">Cardamine amara subsp. amara</name>
    <dbReference type="NCBI Taxonomy" id="228776"/>
    <lineage>
        <taxon>Eukaryota</taxon>
        <taxon>Viridiplantae</taxon>
        <taxon>Streptophyta</taxon>
        <taxon>Embryophyta</taxon>
        <taxon>Tracheophyta</taxon>
        <taxon>Spermatophyta</taxon>
        <taxon>Magnoliopsida</taxon>
        <taxon>eudicotyledons</taxon>
        <taxon>Gunneridae</taxon>
        <taxon>Pentapetalae</taxon>
        <taxon>rosids</taxon>
        <taxon>malvids</taxon>
        <taxon>Brassicales</taxon>
        <taxon>Brassicaceae</taxon>
        <taxon>Cardamineae</taxon>
        <taxon>Cardamine</taxon>
    </lineage>
</organism>
<dbReference type="PANTHER" id="PTHR31541:SF28">
    <property type="entry name" value="TF-B3 DOMAIN-CONTAINING PROTEIN"/>
    <property type="match status" value="1"/>
</dbReference>
<reference evidence="8 9" key="1">
    <citation type="submission" date="2024-04" db="EMBL/GenBank/DDBJ databases">
        <title>Genome assembly C_amara_ONT_v2.</title>
        <authorList>
            <person name="Yant L."/>
            <person name="Moore C."/>
            <person name="Slenker M."/>
        </authorList>
    </citation>
    <scope>NUCLEOTIDE SEQUENCE [LARGE SCALE GENOMIC DNA]</scope>
    <source>
        <tissue evidence="8">Leaf</tissue>
    </source>
</reference>
<evidence type="ECO:0000256" key="2">
    <source>
        <dbReference type="ARBA" id="ARBA00023015"/>
    </source>
</evidence>
<dbReference type="InterPro" id="IPR005508">
    <property type="entry name" value="At2g31720-like"/>
</dbReference>
<evidence type="ECO:0000259" key="7">
    <source>
        <dbReference type="SMART" id="SM01019"/>
    </source>
</evidence>
<dbReference type="InterPro" id="IPR003340">
    <property type="entry name" value="B3_DNA-bd"/>
</dbReference>
<dbReference type="GO" id="GO:0005634">
    <property type="term" value="C:nucleus"/>
    <property type="evidence" value="ECO:0007669"/>
    <property type="project" value="UniProtKB-SubCell"/>
</dbReference>
<keyword evidence="3" id="KW-0238">DNA-binding</keyword>
<evidence type="ECO:0000313" key="8">
    <source>
        <dbReference type="EMBL" id="KAL1217837.1"/>
    </source>
</evidence>
<keyword evidence="2" id="KW-0805">Transcription regulation</keyword>
<evidence type="ECO:0000256" key="6">
    <source>
        <dbReference type="SAM" id="MobiDB-lite"/>
    </source>
</evidence>
<feature type="region of interest" description="Disordered" evidence="6">
    <location>
        <begin position="55"/>
        <end position="87"/>
    </location>
</feature>
<gene>
    <name evidence="8" type="ORF">V5N11_009609</name>
</gene>
<comment type="subcellular location">
    <subcellularLocation>
        <location evidence="1">Nucleus</location>
    </subcellularLocation>
</comment>
<feature type="domain" description="TF-B3" evidence="7">
    <location>
        <begin position="122"/>
        <end position="227"/>
    </location>
</feature>
<dbReference type="CDD" id="cd10017">
    <property type="entry name" value="B3_DNA"/>
    <property type="match status" value="1"/>
</dbReference>
<evidence type="ECO:0000256" key="4">
    <source>
        <dbReference type="ARBA" id="ARBA00023163"/>
    </source>
</evidence>
<evidence type="ECO:0000256" key="5">
    <source>
        <dbReference type="ARBA" id="ARBA00023242"/>
    </source>
</evidence>
<dbReference type="Proteomes" id="UP001558713">
    <property type="component" value="Unassembled WGS sequence"/>
</dbReference>
<proteinExistence type="predicted"/>
<keyword evidence="9" id="KW-1185">Reference proteome</keyword>
<feature type="compositionally biased region" description="Basic and acidic residues" evidence="6">
    <location>
        <begin position="70"/>
        <end position="81"/>
    </location>
</feature>
<sequence length="252" mass="29041">MATSTQDITSSSTLENEAEIHVAASILMQLNHDYLQKQSSKGYVIGDEVASTPLLQVRQAHPSMKRKRADKTQDENSKGEKEDDSEQTLRHMLYYQDNTPEYPPEKIFIHDPDAMGDCSKPIRKQLTGSDVKKDQCRLMLGKKQVKKMMLDVLGETMKLGTEGIKVSVYGPDGEIYELEFKKWKVNSVLTSPEWKKFVTTYNLNKYCNFLTIWMFKHKRTRQICFAIDSTRFPVYKKLSNRIKKAAAFKNPN</sequence>
<keyword evidence="5" id="KW-0539">Nucleus</keyword>
<keyword evidence="4" id="KW-0804">Transcription</keyword>
<evidence type="ECO:0000256" key="1">
    <source>
        <dbReference type="ARBA" id="ARBA00004123"/>
    </source>
</evidence>
<accession>A0ABD1BKW7</accession>
<dbReference type="SUPFAM" id="SSF101936">
    <property type="entry name" value="DNA-binding pseudobarrel domain"/>
    <property type="match status" value="1"/>
</dbReference>
<dbReference type="PANTHER" id="PTHR31541">
    <property type="entry name" value="B3 DOMAIN PLANT PROTEIN-RELATED"/>
    <property type="match status" value="1"/>
</dbReference>
<dbReference type="EMBL" id="JBANAX010000236">
    <property type="protein sequence ID" value="KAL1217837.1"/>
    <property type="molecule type" value="Genomic_DNA"/>
</dbReference>